<dbReference type="InterPro" id="IPR000172">
    <property type="entry name" value="GMC_OxRdtase_N"/>
</dbReference>
<dbReference type="GO" id="GO:0050660">
    <property type="term" value="F:flavin adenine dinucleotide binding"/>
    <property type="evidence" value="ECO:0007669"/>
    <property type="project" value="InterPro"/>
</dbReference>
<evidence type="ECO:0000256" key="3">
    <source>
        <dbReference type="ARBA" id="ARBA00022630"/>
    </source>
</evidence>
<dbReference type="RefSeq" id="XP_024336994.1">
    <property type="nucleotide sequence ID" value="XM_024486049.1"/>
</dbReference>
<dbReference type="InterPro" id="IPR007867">
    <property type="entry name" value="GMC_OxRtase_C"/>
</dbReference>
<dbReference type="OrthoDB" id="269227at2759"/>
<dbReference type="EMBL" id="KZ110600">
    <property type="protein sequence ID" value="OSX60200.1"/>
    <property type="molecule type" value="Genomic_DNA"/>
</dbReference>
<keyword evidence="6" id="KW-0560">Oxidoreductase</keyword>
<dbReference type="AlphaFoldDB" id="A0A1X6MVC8"/>
<protein>
    <recommendedName>
        <fullName evidence="7">Glucose-methanol-choline oxidoreductase N-terminal domain-containing protein</fullName>
    </recommendedName>
</protein>
<keyword evidence="4" id="KW-0732">Signal</keyword>
<dbReference type="InterPro" id="IPR012132">
    <property type="entry name" value="GMC_OxRdtase"/>
</dbReference>
<keyword evidence="3" id="KW-0285">Flavoprotein</keyword>
<evidence type="ECO:0000256" key="6">
    <source>
        <dbReference type="ARBA" id="ARBA00023002"/>
    </source>
</evidence>
<keyword evidence="9" id="KW-1185">Reference proteome</keyword>
<dbReference type="Pfam" id="PF15879">
    <property type="entry name" value="MWFE"/>
    <property type="match status" value="1"/>
</dbReference>
<dbReference type="Gene3D" id="3.30.560.10">
    <property type="entry name" value="Glucose Oxidase, domain 3"/>
    <property type="match status" value="1"/>
</dbReference>
<dbReference type="Gene3D" id="3.50.50.60">
    <property type="entry name" value="FAD/NAD(P)-binding domain"/>
    <property type="match status" value="2"/>
</dbReference>
<accession>A0A1X6MVC8</accession>
<evidence type="ECO:0000256" key="2">
    <source>
        <dbReference type="ARBA" id="ARBA00010790"/>
    </source>
</evidence>
<dbReference type="PANTHER" id="PTHR11552">
    <property type="entry name" value="GLUCOSE-METHANOL-CHOLINE GMC OXIDOREDUCTASE"/>
    <property type="match status" value="1"/>
</dbReference>
<dbReference type="SUPFAM" id="SSF51905">
    <property type="entry name" value="FAD/NAD(P)-binding domain"/>
    <property type="match status" value="1"/>
</dbReference>
<name>A0A1X6MVC8_9APHY</name>
<evidence type="ECO:0000256" key="4">
    <source>
        <dbReference type="ARBA" id="ARBA00022729"/>
    </source>
</evidence>
<dbReference type="PROSITE" id="PS00624">
    <property type="entry name" value="GMC_OXRED_2"/>
    <property type="match status" value="1"/>
</dbReference>
<gene>
    <name evidence="8" type="ORF">POSPLADRAFT_1147318</name>
</gene>
<dbReference type="InterPro" id="IPR017384">
    <property type="entry name" value="NADH_Ub_cplx-1_asu_su-1"/>
</dbReference>
<comment type="cofactor">
    <cofactor evidence="1">
        <name>FAD</name>
        <dbReference type="ChEBI" id="CHEBI:57692"/>
    </cofactor>
</comment>
<feature type="domain" description="Glucose-methanol-choline oxidoreductase N-terminal" evidence="7">
    <location>
        <begin position="233"/>
        <end position="247"/>
    </location>
</feature>
<dbReference type="Proteomes" id="UP000194127">
    <property type="component" value="Unassembled WGS sequence"/>
</dbReference>
<dbReference type="PANTHER" id="PTHR11552:SF201">
    <property type="entry name" value="GLUCOSE-METHANOL-CHOLINE OXIDOREDUCTASE N-TERMINAL DOMAIN-CONTAINING PROTEIN"/>
    <property type="match status" value="1"/>
</dbReference>
<proteinExistence type="inferred from homology"/>
<dbReference type="SUPFAM" id="SSF54373">
    <property type="entry name" value="FAD-linked reductases, C-terminal domain"/>
    <property type="match status" value="1"/>
</dbReference>
<dbReference type="GeneID" id="36330998"/>
<reference evidence="8 9" key="1">
    <citation type="submission" date="2017-04" db="EMBL/GenBank/DDBJ databases">
        <title>Genome Sequence of the Model Brown-Rot Fungus Postia placenta SB12.</title>
        <authorList>
            <consortium name="DOE Joint Genome Institute"/>
            <person name="Gaskell J."/>
            <person name="Kersten P."/>
            <person name="Larrondo L.F."/>
            <person name="Canessa P."/>
            <person name="Martinez D."/>
            <person name="Hibbett D."/>
            <person name="Schmoll M."/>
            <person name="Kubicek C.P."/>
            <person name="Martinez A.T."/>
            <person name="Yadav J."/>
            <person name="Master E."/>
            <person name="Magnuson J.K."/>
            <person name="James T."/>
            <person name="Yaver D."/>
            <person name="Berka R."/>
            <person name="Labutti K."/>
            <person name="Lipzen A."/>
            <person name="Aerts A."/>
            <person name="Barry K."/>
            <person name="Henrissat B."/>
            <person name="Blanchette R."/>
            <person name="Grigoriev I."/>
            <person name="Cullen D."/>
        </authorList>
    </citation>
    <scope>NUCLEOTIDE SEQUENCE [LARGE SCALE GENOMIC DNA]</scope>
    <source>
        <strain evidence="8 9">MAD-698-R-SB12</strain>
    </source>
</reference>
<dbReference type="GO" id="GO:0016614">
    <property type="term" value="F:oxidoreductase activity, acting on CH-OH group of donors"/>
    <property type="evidence" value="ECO:0007669"/>
    <property type="project" value="InterPro"/>
</dbReference>
<dbReference type="InterPro" id="IPR036188">
    <property type="entry name" value="FAD/NAD-bd_sf"/>
</dbReference>
<dbReference type="STRING" id="670580.A0A1X6MVC8"/>
<sequence length="837" mass="92518">MSASLDDVSNRFFDYVICGLTLAARLSEDPNVSVLVLEAGGTNIDDPAIRKGLGGSSSINFMCWTKPHANDIDDLEKLGNPGWNWKNYEKYLSRTEGFLAPNLDVQKRNNMCFDSWRMGRDGTIDEAESRILQTLINAGLPSAPLPLSGDPTGVFLAPNTYDPASHTRSYATTAFYTPNKGRENLAVLVDAAVDYVRTERTKSGKLSAVGVEFEHGGKKCTVNARKEVILSAGSLKSPQILELSGIGSKEVLAKAGVPLKLELPGVGENSQEHTFIGVSFGEQQCHLFYSVPDATNHVIELRDDVDFDTVDLLRDPVFAAQHLELHSLGSGIFTKGIVGFAFVPLSMLSDKSGDIYKAAEEKIVRNADKYPPGLLEQYKIQLERLRTDAPGCEIISFPGHLSAPCQPENGKRYLTLLVAMNHCFSRGTVHSTSSNPRKEPEFDPHYLEEEVDLDIWCETTKFVRGLSQVSPLKDMIVKEVNPGPSVEDDGQLRGMPGLALCADFLLIVSAEWIKTYFGTTWHTAGTCSMLPQPKGGVVDPALKVYGTNNIRVVDLSVVPLHFGAHPQATVYAIAEQGLVTTMFAAAGTLLNISKRAQNQGKPVRYHIDAWDEMMMDRDKRLTGHMRGQTNAAVNPNSAGGVRDQQRMVHRKGFTSDSSLLPRISDSITESSTKPYRWSFSLSAIAFSRAERDGSTPSGSTNSQDMMIPCFECNSATWRAINVWQGSKSWRAYGVAPSKRALDGMREFWSLAEAHVVVKSVLLAECEYCRFDKPFMADGWIELLSPNMSNRVEMSIVPWWYARLLTILYAEPDTYRSDRRARQVDGEIRIAEVLYKDG</sequence>
<evidence type="ECO:0000313" key="8">
    <source>
        <dbReference type="EMBL" id="OSX60200.1"/>
    </source>
</evidence>
<evidence type="ECO:0000313" key="9">
    <source>
        <dbReference type="Proteomes" id="UP000194127"/>
    </source>
</evidence>
<organism evidence="8 9">
    <name type="scientific">Postia placenta MAD-698-R-SB12</name>
    <dbReference type="NCBI Taxonomy" id="670580"/>
    <lineage>
        <taxon>Eukaryota</taxon>
        <taxon>Fungi</taxon>
        <taxon>Dikarya</taxon>
        <taxon>Basidiomycota</taxon>
        <taxon>Agaricomycotina</taxon>
        <taxon>Agaricomycetes</taxon>
        <taxon>Polyporales</taxon>
        <taxon>Adustoporiaceae</taxon>
        <taxon>Rhodonia</taxon>
    </lineage>
</organism>
<evidence type="ECO:0000259" key="7">
    <source>
        <dbReference type="PROSITE" id="PS00624"/>
    </source>
</evidence>
<dbReference type="Pfam" id="PF05199">
    <property type="entry name" value="GMC_oxred_C"/>
    <property type="match status" value="1"/>
</dbReference>
<dbReference type="Pfam" id="PF00732">
    <property type="entry name" value="GMC_oxred_N"/>
    <property type="match status" value="1"/>
</dbReference>
<keyword evidence="5" id="KW-0274">FAD</keyword>
<evidence type="ECO:0000256" key="5">
    <source>
        <dbReference type="ARBA" id="ARBA00022827"/>
    </source>
</evidence>
<evidence type="ECO:0000256" key="1">
    <source>
        <dbReference type="ARBA" id="ARBA00001974"/>
    </source>
</evidence>
<comment type="similarity">
    <text evidence="2">Belongs to the GMC oxidoreductase family.</text>
</comment>